<reference evidence="1 2" key="1">
    <citation type="journal article" date="2019" name="Nat. Med.">
        <title>A library of human gut bacterial isolates paired with longitudinal multiomics data enables mechanistic microbiome research.</title>
        <authorList>
            <person name="Poyet M."/>
            <person name="Groussin M."/>
            <person name="Gibbons S.M."/>
            <person name="Avila-Pacheco J."/>
            <person name="Jiang X."/>
            <person name="Kearney S.M."/>
            <person name="Perrotta A.R."/>
            <person name="Berdy B."/>
            <person name="Zhao S."/>
            <person name="Lieberman T.D."/>
            <person name="Swanson P.K."/>
            <person name="Smith M."/>
            <person name="Roesemann S."/>
            <person name="Alexander J.E."/>
            <person name="Rich S.A."/>
            <person name="Livny J."/>
            <person name="Vlamakis H."/>
            <person name="Clish C."/>
            <person name="Bullock K."/>
            <person name="Deik A."/>
            <person name="Scott J."/>
            <person name="Pierce K.A."/>
            <person name="Xavier R.J."/>
            <person name="Alm E.J."/>
        </authorList>
    </citation>
    <scope>NUCLEOTIDE SEQUENCE [LARGE SCALE GENOMIC DNA]</scope>
    <source>
        <strain evidence="1 2">BIOML-A1</strain>
    </source>
</reference>
<gene>
    <name evidence="1" type="ORF">F2Z25_21955</name>
</gene>
<name>A0A2K9H2Z1_BACFG</name>
<accession>A0A2K9H2Z1</accession>
<dbReference type="EMBL" id="VWAQ01000026">
    <property type="protein sequence ID" value="KAA5204278.1"/>
    <property type="molecule type" value="Genomic_DNA"/>
</dbReference>
<sequence length="52" mass="6061">MYIFLSGICRKVCCSSSVRISCKIRNRVTLIRNLYTVDFVVTAYFCIVNVEY</sequence>
<evidence type="ECO:0000313" key="1">
    <source>
        <dbReference type="EMBL" id="KAA5204278.1"/>
    </source>
</evidence>
<comment type="caution">
    <text evidence="1">The sequence shown here is derived from an EMBL/GenBank/DDBJ whole genome shotgun (WGS) entry which is preliminary data.</text>
</comment>
<organism evidence="1 2">
    <name type="scientific">Bacteroides fragilis</name>
    <dbReference type="NCBI Taxonomy" id="817"/>
    <lineage>
        <taxon>Bacteria</taxon>
        <taxon>Pseudomonadati</taxon>
        <taxon>Bacteroidota</taxon>
        <taxon>Bacteroidia</taxon>
        <taxon>Bacteroidales</taxon>
        <taxon>Bacteroidaceae</taxon>
        <taxon>Bacteroides</taxon>
    </lineage>
</organism>
<dbReference type="AlphaFoldDB" id="A0A2K9H2Z1"/>
<proteinExistence type="predicted"/>
<evidence type="ECO:0000313" key="2">
    <source>
        <dbReference type="Proteomes" id="UP000429838"/>
    </source>
</evidence>
<protein>
    <submittedName>
        <fullName evidence="1">Uncharacterized protein</fullName>
    </submittedName>
</protein>
<dbReference type="Proteomes" id="UP000429838">
    <property type="component" value="Unassembled WGS sequence"/>
</dbReference>